<dbReference type="KEGG" id="tnl:113507613"/>
<dbReference type="Pfam" id="PF01027">
    <property type="entry name" value="Bax1-I"/>
    <property type="match status" value="1"/>
</dbReference>
<evidence type="ECO:0000256" key="1">
    <source>
        <dbReference type="ARBA" id="ARBA00004141"/>
    </source>
</evidence>
<comment type="subcellular location">
    <subcellularLocation>
        <location evidence="1">Membrane</location>
        <topology evidence="1">Multi-pass membrane protein</topology>
    </subcellularLocation>
</comment>
<evidence type="ECO:0000256" key="2">
    <source>
        <dbReference type="ARBA" id="ARBA00022692"/>
    </source>
</evidence>
<keyword evidence="3 5" id="KW-1133">Transmembrane helix</keyword>
<dbReference type="PANTHER" id="PTHR23291:SF127">
    <property type="entry name" value="PROTEIN LIFEGUARD 1-LIKE"/>
    <property type="match status" value="1"/>
</dbReference>
<dbReference type="RefSeq" id="XP_026746294.1">
    <property type="nucleotide sequence ID" value="XM_026890493.1"/>
</dbReference>
<feature type="transmembrane region" description="Helical" evidence="5">
    <location>
        <begin position="165"/>
        <end position="188"/>
    </location>
</feature>
<keyword evidence="7" id="KW-1185">Reference proteome</keyword>
<dbReference type="Proteomes" id="UP000322000">
    <property type="component" value="Unplaced"/>
</dbReference>
<dbReference type="GO" id="GO:2001234">
    <property type="term" value="P:negative regulation of apoptotic signaling pathway"/>
    <property type="evidence" value="ECO:0007669"/>
    <property type="project" value="TreeGrafter"/>
</dbReference>
<dbReference type="GO" id="GO:0005783">
    <property type="term" value="C:endoplasmic reticulum"/>
    <property type="evidence" value="ECO:0007669"/>
    <property type="project" value="TreeGrafter"/>
</dbReference>
<dbReference type="PANTHER" id="PTHR23291">
    <property type="entry name" value="BAX INHIBITOR-RELATED"/>
    <property type="match status" value="1"/>
</dbReference>
<dbReference type="AlphaFoldDB" id="A0A7E5X0T9"/>
<dbReference type="GO" id="GO:0016020">
    <property type="term" value="C:membrane"/>
    <property type="evidence" value="ECO:0007669"/>
    <property type="project" value="UniProtKB-SubCell"/>
</dbReference>
<organism evidence="7 8">
    <name type="scientific">Trichoplusia ni</name>
    <name type="common">Cabbage looper</name>
    <dbReference type="NCBI Taxonomy" id="7111"/>
    <lineage>
        <taxon>Eukaryota</taxon>
        <taxon>Metazoa</taxon>
        <taxon>Ecdysozoa</taxon>
        <taxon>Arthropoda</taxon>
        <taxon>Hexapoda</taxon>
        <taxon>Insecta</taxon>
        <taxon>Pterygota</taxon>
        <taxon>Neoptera</taxon>
        <taxon>Endopterygota</taxon>
        <taxon>Lepidoptera</taxon>
        <taxon>Glossata</taxon>
        <taxon>Ditrysia</taxon>
        <taxon>Noctuoidea</taxon>
        <taxon>Noctuidae</taxon>
        <taxon>Plusiinae</taxon>
        <taxon>Trichoplusia</taxon>
    </lineage>
</organism>
<evidence type="ECO:0000256" key="6">
    <source>
        <dbReference type="SAM" id="MobiDB-lite"/>
    </source>
</evidence>
<feature type="transmembrane region" description="Helical" evidence="5">
    <location>
        <begin position="288"/>
        <end position="313"/>
    </location>
</feature>
<sequence>MSSLKKPEDNRDKNNDGAQNGNAPNDSSEKEKEETTGRNTKRHSHSVVINMEGNNDQTSAKQLNEVTNTLPSFWVQFNFDAGSRAPEGASPMYYEPARNIFVRFVFAILLFMLILTAGFVMFVYMTDLRDVFIRYGLVPMLIGLGGMLGLNYAMMCSACTRVPPCNFFCLFLAVCFMSLLTACITAQYRTQIVLLALMATTVTVLVCLCLACTNFDFTKYLLYVIVIGAAVAAIAMIVSITMLITNTRYKPVTLVILLAGTIVNVVVLVMELQMILGGRTVELTEDDYALGAFMLYTSIIDIFLKLVHILGILDSF</sequence>
<dbReference type="InParanoid" id="A0A7E5X0T9"/>
<proteinExistence type="inferred from homology"/>
<feature type="compositionally biased region" description="Polar residues" evidence="6">
    <location>
        <begin position="16"/>
        <end position="26"/>
    </location>
</feature>
<dbReference type="GeneID" id="113507613"/>
<evidence type="ECO:0000256" key="4">
    <source>
        <dbReference type="ARBA" id="ARBA00023136"/>
    </source>
</evidence>
<protein>
    <submittedName>
        <fullName evidence="8">Uncharacterized protein LOC113507613 isoform X1</fullName>
    </submittedName>
</protein>
<evidence type="ECO:0000256" key="5">
    <source>
        <dbReference type="RuleBase" id="RU004379"/>
    </source>
</evidence>
<dbReference type="OrthoDB" id="7933078at2759"/>
<accession>A0A7E5X0T9</accession>
<feature type="compositionally biased region" description="Basic and acidic residues" evidence="6">
    <location>
        <begin position="1"/>
        <end position="15"/>
    </location>
</feature>
<evidence type="ECO:0000256" key="3">
    <source>
        <dbReference type="ARBA" id="ARBA00022989"/>
    </source>
</evidence>
<evidence type="ECO:0000313" key="7">
    <source>
        <dbReference type="Proteomes" id="UP000322000"/>
    </source>
</evidence>
<evidence type="ECO:0000313" key="8">
    <source>
        <dbReference type="RefSeq" id="XP_026746294.1"/>
    </source>
</evidence>
<feature type="transmembrane region" description="Helical" evidence="5">
    <location>
        <begin position="100"/>
        <end position="125"/>
    </location>
</feature>
<comment type="similarity">
    <text evidence="5">Belongs to the BI1 family.</text>
</comment>
<dbReference type="InterPro" id="IPR006214">
    <property type="entry name" value="Bax_inhibitor_1-related"/>
</dbReference>
<feature type="transmembrane region" description="Helical" evidence="5">
    <location>
        <begin position="251"/>
        <end position="276"/>
    </location>
</feature>
<feature type="transmembrane region" description="Helical" evidence="5">
    <location>
        <begin position="131"/>
        <end position="153"/>
    </location>
</feature>
<feature type="transmembrane region" description="Helical" evidence="5">
    <location>
        <begin position="220"/>
        <end position="245"/>
    </location>
</feature>
<keyword evidence="2 5" id="KW-0812">Transmembrane</keyword>
<feature type="region of interest" description="Disordered" evidence="6">
    <location>
        <begin position="1"/>
        <end position="47"/>
    </location>
</feature>
<reference evidence="8" key="1">
    <citation type="submission" date="2025-08" db="UniProtKB">
        <authorList>
            <consortium name="RefSeq"/>
        </authorList>
    </citation>
    <scope>IDENTIFICATION</scope>
</reference>
<dbReference type="GO" id="GO:0005794">
    <property type="term" value="C:Golgi apparatus"/>
    <property type="evidence" value="ECO:0007669"/>
    <property type="project" value="TreeGrafter"/>
</dbReference>
<feature type="transmembrane region" description="Helical" evidence="5">
    <location>
        <begin position="194"/>
        <end position="213"/>
    </location>
</feature>
<keyword evidence="4 5" id="KW-0472">Membrane</keyword>
<name>A0A7E5X0T9_TRINI</name>
<feature type="compositionally biased region" description="Basic and acidic residues" evidence="6">
    <location>
        <begin position="27"/>
        <end position="36"/>
    </location>
</feature>
<gene>
    <name evidence="8" type="primary">LOC113507613</name>
</gene>